<dbReference type="InterPro" id="IPR006379">
    <property type="entry name" value="HAD-SF_hydro_IIB"/>
</dbReference>
<evidence type="ECO:0008006" key="3">
    <source>
        <dbReference type="Google" id="ProtNLM"/>
    </source>
</evidence>
<dbReference type="Pfam" id="PF08282">
    <property type="entry name" value="Hydrolase_3"/>
    <property type="match status" value="1"/>
</dbReference>
<dbReference type="PANTHER" id="PTHR10000">
    <property type="entry name" value="PHOSPHOSERINE PHOSPHATASE"/>
    <property type="match status" value="1"/>
</dbReference>
<dbReference type="SUPFAM" id="SSF56784">
    <property type="entry name" value="HAD-like"/>
    <property type="match status" value="1"/>
</dbReference>
<dbReference type="NCBIfam" id="TIGR01484">
    <property type="entry name" value="HAD-SF-IIB"/>
    <property type="match status" value="1"/>
</dbReference>
<proteinExistence type="predicted"/>
<dbReference type="KEGG" id="csph:CSPHI_09185"/>
<name>A0A1L7CZ81_9CORY</name>
<evidence type="ECO:0000313" key="1">
    <source>
        <dbReference type="EMBL" id="APT91158.1"/>
    </source>
</evidence>
<dbReference type="Gene3D" id="3.40.50.1000">
    <property type="entry name" value="HAD superfamily/HAD-like"/>
    <property type="match status" value="1"/>
</dbReference>
<dbReference type="GO" id="GO:0005829">
    <property type="term" value="C:cytosol"/>
    <property type="evidence" value="ECO:0007669"/>
    <property type="project" value="TreeGrafter"/>
</dbReference>
<dbReference type="SFLD" id="SFLDS00003">
    <property type="entry name" value="Haloacid_Dehalogenase"/>
    <property type="match status" value="1"/>
</dbReference>
<dbReference type="GO" id="GO:0016791">
    <property type="term" value="F:phosphatase activity"/>
    <property type="evidence" value="ECO:0007669"/>
    <property type="project" value="TreeGrafter"/>
</dbReference>
<dbReference type="InterPro" id="IPR023214">
    <property type="entry name" value="HAD_sf"/>
</dbReference>
<accession>A0A1L7CZ81</accession>
<keyword evidence="2" id="KW-1185">Reference proteome</keyword>
<gene>
    <name evidence="1" type="ORF">CSPHI_09185</name>
</gene>
<reference evidence="1 2" key="1">
    <citation type="submission" date="2014-08" db="EMBL/GenBank/DDBJ databases">
        <title>Complete genome sequence of Corynebacterium sphenisci CECT 5990(T) (=DSM 44792(T)), isolated from healthy wild penguins.</title>
        <authorList>
            <person name="Ruckert C."/>
            <person name="Albersmeier A."/>
            <person name="Winkler A."/>
            <person name="Kalinowski J."/>
        </authorList>
    </citation>
    <scope>NUCLEOTIDE SEQUENCE [LARGE SCALE GENOMIC DNA]</scope>
    <source>
        <strain evidence="1 2">DSM 44792</strain>
    </source>
</reference>
<dbReference type="PANTHER" id="PTHR10000:SF53">
    <property type="entry name" value="5-AMINO-6-(5-PHOSPHO-D-RIBITYLAMINO)URACIL PHOSPHATASE YBJI-RELATED"/>
    <property type="match status" value="1"/>
</dbReference>
<dbReference type="Gene3D" id="3.30.1240.10">
    <property type="match status" value="1"/>
</dbReference>
<dbReference type="OrthoDB" id="3180855at2"/>
<dbReference type="GO" id="GO:0000287">
    <property type="term" value="F:magnesium ion binding"/>
    <property type="evidence" value="ECO:0007669"/>
    <property type="project" value="TreeGrafter"/>
</dbReference>
<dbReference type="SFLD" id="SFLDG01140">
    <property type="entry name" value="C2.B:_Phosphomannomutase_and_P"/>
    <property type="match status" value="1"/>
</dbReference>
<dbReference type="InterPro" id="IPR036412">
    <property type="entry name" value="HAD-like_sf"/>
</dbReference>
<dbReference type="Proteomes" id="UP000185469">
    <property type="component" value="Chromosome"/>
</dbReference>
<dbReference type="EMBL" id="CP009248">
    <property type="protein sequence ID" value="APT91158.1"/>
    <property type="molecule type" value="Genomic_DNA"/>
</dbReference>
<organism evidence="1 2">
    <name type="scientific">Corynebacterium sphenisci DSM 44792</name>
    <dbReference type="NCBI Taxonomy" id="1437874"/>
    <lineage>
        <taxon>Bacteria</taxon>
        <taxon>Bacillati</taxon>
        <taxon>Actinomycetota</taxon>
        <taxon>Actinomycetes</taxon>
        <taxon>Mycobacteriales</taxon>
        <taxon>Corynebacteriaceae</taxon>
        <taxon>Corynebacterium</taxon>
    </lineage>
</organism>
<dbReference type="AlphaFoldDB" id="A0A1L7CZ81"/>
<evidence type="ECO:0000313" key="2">
    <source>
        <dbReference type="Proteomes" id="UP000185469"/>
    </source>
</evidence>
<dbReference type="STRING" id="1437874.CSPHI_09185"/>
<protein>
    <recommendedName>
        <fullName evidence="3">HAD family hydrolase</fullName>
    </recommendedName>
</protein>
<dbReference type="RefSeq" id="WP_075692646.1">
    <property type="nucleotide sequence ID" value="NZ_CP009248.1"/>
</dbReference>
<sequence length="283" mass="29725">MTRPDPRYPEHPEDLRLVVADMDGTLLDDAGDTPAGFTALLHRMHAAGVVFVPASGRQLATLRHMFDDAPVPVHTYIAENGNVVAHHGAVVDSAAIDPAAVAAIIDAVRAANAAGADITLVRCHADRAYAERLPEGMAAELAKYYRNHAVVADLHALAGDVVKLAAYEPVDAEARALPTLAAAAPATLRTVVSGAHWVDMMDPARTKGTAVAALRDRLGVPRSAVAVFGDYLNDLEMMAEGELSFAMANAHPEILAAADYVAPANAEAGVVVTVNRLLDLLGR</sequence>